<gene>
    <name evidence="2" type="ORF">KWG56_02440</name>
</gene>
<feature type="transmembrane region" description="Helical" evidence="1">
    <location>
        <begin position="77"/>
        <end position="96"/>
    </location>
</feature>
<keyword evidence="3" id="KW-1185">Reference proteome</keyword>
<protein>
    <submittedName>
        <fullName evidence="2">DUF1499 domain-containing protein</fullName>
    </submittedName>
</protein>
<keyword evidence="1" id="KW-0812">Transmembrane</keyword>
<feature type="transmembrane region" description="Helical" evidence="1">
    <location>
        <begin position="54"/>
        <end position="70"/>
    </location>
</feature>
<accession>A0ABX8TLH6</accession>
<dbReference type="InterPro" id="IPR010865">
    <property type="entry name" value="DUF1499"/>
</dbReference>
<evidence type="ECO:0000313" key="3">
    <source>
        <dbReference type="Proteomes" id="UP000824334"/>
    </source>
</evidence>
<evidence type="ECO:0000313" key="2">
    <source>
        <dbReference type="EMBL" id="QYC10892.1"/>
    </source>
</evidence>
<evidence type="ECO:0000256" key="1">
    <source>
        <dbReference type="SAM" id="Phobius"/>
    </source>
</evidence>
<keyword evidence="1" id="KW-0472">Membrane</keyword>
<organism evidence="2 3">
    <name type="scientific">Brevundimonas nasdae</name>
    <dbReference type="NCBI Taxonomy" id="172043"/>
    <lineage>
        <taxon>Bacteria</taxon>
        <taxon>Pseudomonadati</taxon>
        <taxon>Pseudomonadota</taxon>
        <taxon>Alphaproteobacteria</taxon>
        <taxon>Caulobacterales</taxon>
        <taxon>Caulobacteraceae</taxon>
        <taxon>Brevundimonas</taxon>
    </lineage>
</organism>
<dbReference type="RefSeq" id="WP_219353600.1">
    <property type="nucleotide sequence ID" value="NZ_CP080034.1"/>
</dbReference>
<dbReference type="GeneID" id="94374106"/>
<sequence length="226" mass="23776">MPSRKPVPAVLPWLAALAAAPGVLIVAAIAATRFGGLDLSISYDLLTWTVARGLAWIGLAGALVAVVLALRDLKGRGVYAAIALILSGMTVGGFLWQQNQLSKDTPRDVSTNVEEPPAAQLADLNRHSTFTDPAACPAARSIPSQVLAQQASSALVDAGFPVTRATTFQVEGVHEGAWFGFAYDAVIRIRPGRTDIRVVARDARPDGGATCRLTAKIVEALEAEVR</sequence>
<dbReference type="EMBL" id="CP080034">
    <property type="protein sequence ID" value="QYC10892.1"/>
    <property type="molecule type" value="Genomic_DNA"/>
</dbReference>
<proteinExistence type="predicted"/>
<name>A0ABX8TLH6_9CAUL</name>
<dbReference type="Proteomes" id="UP000824334">
    <property type="component" value="Chromosome"/>
</dbReference>
<dbReference type="Pfam" id="PF07386">
    <property type="entry name" value="DUF1499"/>
    <property type="match status" value="1"/>
</dbReference>
<reference evidence="2 3" key="1">
    <citation type="submission" date="2021-07" db="EMBL/GenBank/DDBJ databases">
        <title>Isolation and characterization of bacteria from a gold mining with a capacity of golden bioaccumulation.</title>
        <authorList>
            <person name="Yang X.J."/>
        </authorList>
    </citation>
    <scope>NUCLEOTIDE SEQUENCE [LARGE SCALE GENOMIC DNA]</scope>
    <source>
        <strain evidence="2 3">Au29</strain>
    </source>
</reference>
<keyword evidence="1" id="KW-1133">Transmembrane helix</keyword>